<reference evidence="2 3" key="1">
    <citation type="submission" date="2016-01" db="EMBL/GenBank/DDBJ databases">
        <authorList>
            <person name="Oliw E.H."/>
        </authorList>
    </citation>
    <scope>NUCLEOTIDE SEQUENCE [LARGE SCALE GENOMIC DNA]</scope>
    <source>
        <strain evidence="2 3">DNF00307</strain>
    </source>
</reference>
<evidence type="ECO:0000256" key="1">
    <source>
        <dbReference type="SAM" id="MobiDB-lite"/>
    </source>
</evidence>
<dbReference type="EMBL" id="LSDL01000074">
    <property type="protein sequence ID" value="KXB77272.1"/>
    <property type="molecule type" value="Genomic_DNA"/>
</dbReference>
<dbReference type="Proteomes" id="UP000070531">
    <property type="component" value="Unassembled WGS sequence"/>
</dbReference>
<gene>
    <name evidence="2" type="ORF">HMPREF1860_01442</name>
</gene>
<feature type="compositionally biased region" description="Basic and acidic residues" evidence="1">
    <location>
        <begin position="118"/>
        <end position="127"/>
    </location>
</feature>
<feature type="region of interest" description="Disordered" evidence="1">
    <location>
        <begin position="95"/>
        <end position="130"/>
    </location>
</feature>
<evidence type="ECO:0000313" key="3">
    <source>
        <dbReference type="Proteomes" id="UP000070531"/>
    </source>
</evidence>
<feature type="compositionally biased region" description="Basic and acidic residues" evidence="1">
    <location>
        <begin position="100"/>
        <end position="109"/>
    </location>
</feature>
<proteinExistence type="predicted"/>
<organism evidence="2">
    <name type="scientific">Prevotella amnii</name>
    <dbReference type="NCBI Taxonomy" id="419005"/>
    <lineage>
        <taxon>Bacteria</taxon>
        <taxon>Pseudomonadati</taxon>
        <taxon>Bacteroidota</taxon>
        <taxon>Bacteroidia</taxon>
        <taxon>Bacteroidales</taxon>
        <taxon>Prevotellaceae</taxon>
        <taxon>Prevotella</taxon>
    </lineage>
</organism>
<evidence type="ECO:0000313" key="2">
    <source>
        <dbReference type="EMBL" id="KXB77272.1"/>
    </source>
</evidence>
<name>A0A134BBD3_9BACT</name>
<protein>
    <submittedName>
        <fullName evidence="2">Uncharacterized protein</fullName>
    </submittedName>
</protein>
<accession>A0A134BBD3</accession>
<dbReference type="AlphaFoldDB" id="A0A134BBD3"/>
<comment type="caution">
    <text evidence="2">The sequence shown here is derived from an EMBL/GenBank/DDBJ whole genome shotgun (WGS) entry which is preliminary data.</text>
</comment>
<sequence length="200" mass="22753">MLDKAVHHCVGFAAARRTQHDGRTEGIHHIDPAVVPTLFVIEACGQIDRILAFDEPCFLHETLVLIVENILHQIVFQQTAHPQTAHQKADIACTDGNDIQPRHRFDRQRQSQYPPVQEKQHGPDGECRPYFSPSDFLSLDTLRTQTGQGKQQDGKQLRVQYGMEQPRRAVEVHQDFVHHTDVHAPQPDGFVAEPVHVHDH</sequence>